<reference evidence="2" key="1">
    <citation type="submission" date="2022-01" db="EMBL/GenBank/DDBJ databases">
        <title>Comparative genomics reveals a dynamic genome evolution in the ectomycorrhizal milk-cap (Lactarius) mushrooms.</title>
        <authorList>
            <consortium name="DOE Joint Genome Institute"/>
            <person name="Lebreton A."/>
            <person name="Tang N."/>
            <person name="Kuo A."/>
            <person name="LaButti K."/>
            <person name="Drula E."/>
            <person name="Barry K."/>
            <person name="Clum A."/>
            <person name="Lipzen A."/>
            <person name="Mousain D."/>
            <person name="Ng V."/>
            <person name="Wang R."/>
            <person name="Wang X."/>
            <person name="Dai Y."/>
            <person name="Henrissat B."/>
            <person name="Grigoriev I.V."/>
            <person name="Guerin-Laguette A."/>
            <person name="Yu F."/>
            <person name="Martin F.M."/>
        </authorList>
    </citation>
    <scope>NUCLEOTIDE SEQUENCE</scope>
    <source>
        <strain evidence="2">QP</strain>
    </source>
</reference>
<feature type="non-terminal residue" evidence="2">
    <location>
        <position position="188"/>
    </location>
</feature>
<dbReference type="AlphaFoldDB" id="A0AAD4Q5V9"/>
<sequence length="188" mass="21387">MAVSVIKCRLCPTDNFKNWACFFRHCRDCEEHPVEIKCCERCGIYFGRQDSKKRHKDSATRACCETTPDEAAWRKYKAEQLLAAFQARVEYCLKRGEELGPKFAAIAMAELPSKSKKAFFSIPLSSLRRPHACCGVAPQTIPTSCVRLVMIITIPVSVCFRFFVCVLYVFVLFTQSNYLRSGCKGRCV</sequence>
<keyword evidence="3" id="KW-1185">Reference proteome</keyword>
<accession>A0AAD4Q5V9</accession>
<evidence type="ECO:0000313" key="2">
    <source>
        <dbReference type="EMBL" id="KAH8986882.1"/>
    </source>
</evidence>
<keyword evidence="1" id="KW-1133">Transmembrane helix</keyword>
<gene>
    <name evidence="2" type="ORF">EDB92DRAFT_1878056</name>
</gene>
<protein>
    <submittedName>
        <fullName evidence="2">Uncharacterized protein</fullName>
    </submittedName>
</protein>
<evidence type="ECO:0000313" key="3">
    <source>
        <dbReference type="Proteomes" id="UP001201163"/>
    </source>
</evidence>
<proteinExistence type="predicted"/>
<keyword evidence="1" id="KW-0472">Membrane</keyword>
<name>A0AAD4Q5V9_9AGAM</name>
<dbReference type="EMBL" id="JAKELL010000051">
    <property type="protein sequence ID" value="KAH8986882.1"/>
    <property type="molecule type" value="Genomic_DNA"/>
</dbReference>
<feature type="transmembrane region" description="Helical" evidence="1">
    <location>
        <begin position="148"/>
        <end position="171"/>
    </location>
</feature>
<keyword evidence="1" id="KW-0812">Transmembrane</keyword>
<organism evidence="2 3">
    <name type="scientific">Lactarius akahatsu</name>
    <dbReference type="NCBI Taxonomy" id="416441"/>
    <lineage>
        <taxon>Eukaryota</taxon>
        <taxon>Fungi</taxon>
        <taxon>Dikarya</taxon>
        <taxon>Basidiomycota</taxon>
        <taxon>Agaricomycotina</taxon>
        <taxon>Agaricomycetes</taxon>
        <taxon>Russulales</taxon>
        <taxon>Russulaceae</taxon>
        <taxon>Lactarius</taxon>
    </lineage>
</organism>
<dbReference type="Proteomes" id="UP001201163">
    <property type="component" value="Unassembled WGS sequence"/>
</dbReference>
<evidence type="ECO:0000256" key="1">
    <source>
        <dbReference type="SAM" id="Phobius"/>
    </source>
</evidence>
<comment type="caution">
    <text evidence="2">The sequence shown here is derived from an EMBL/GenBank/DDBJ whole genome shotgun (WGS) entry which is preliminary data.</text>
</comment>